<dbReference type="SUPFAM" id="SSF53474">
    <property type="entry name" value="alpha/beta-Hydrolases"/>
    <property type="match status" value="1"/>
</dbReference>
<dbReference type="Gene3D" id="3.40.50.1820">
    <property type="entry name" value="alpha/beta hydrolase"/>
    <property type="match status" value="1"/>
</dbReference>
<gene>
    <name evidence="3" type="ORF">ACFFLI_02080</name>
</gene>
<organism evidence="3 4">
    <name type="scientific">Lactiplantibacillus modestisalitolerans</name>
    <dbReference type="NCBI Taxonomy" id="1457219"/>
    <lineage>
        <taxon>Bacteria</taxon>
        <taxon>Bacillati</taxon>
        <taxon>Bacillota</taxon>
        <taxon>Bacilli</taxon>
        <taxon>Lactobacillales</taxon>
        <taxon>Lactobacillaceae</taxon>
        <taxon>Lactiplantibacillus</taxon>
    </lineage>
</organism>
<proteinExistence type="predicted"/>
<reference evidence="3 4" key="1">
    <citation type="submission" date="2024-09" db="EMBL/GenBank/DDBJ databases">
        <authorList>
            <person name="Sun Q."/>
            <person name="Mori K."/>
        </authorList>
    </citation>
    <scope>NUCLEOTIDE SEQUENCE [LARGE SCALE GENOMIC DNA]</scope>
    <source>
        <strain evidence="3 4">TBRC 4576</strain>
    </source>
</reference>
<comment type="caution">
    <text evidence="3">The sequence shown here is derived from an EMBL/GenBank/DDBJ whole genome shotgun (WGS) entry which is preliminary data.</text>
</comment>
<evidence type="ECO:0000256" key="1">
    <source>
        <dbReference type="ARBA" id="ARBA00022801"/>
    </source>
</evidence>
<dbReference type="InterPro" id="IPR049492">
    <property type="entry name" value="BD-FAE-like_dom"/>
</dbReference>
<name>A0ABV5WR85_9LACO</name>
<evidence type="ECO:0000259" key="2">
    <source>
        <dbReference type="Pfam" id="PF20434"/>
    </source>
</evidence>
<keyword evidence="4" id="KW-1185">Reference proteome</keyword>
<keyword evidence="1 3" id="KW-0378">Hydrolase</keyword>
<evidence type="ECO:0000313" key="4">
    <source>
        <dbReference type="Proteomes" id="UP001589691"/>
    </source>
</evidence>
<sequence length="276" mass="30741">MQVEHQTLTIDDQSFHITANWLDQIPDYQTIVNYPVMIICAGGGFAFLSGREAQPIANRFAAEGFHTVLLNYQLADRHTPTYPRALKQVAATVDWITRTAADHHADTERIILTGFSAGGHLVATYNGVANDPRLCAQYGLNHYHGHIAATVLAYPVIDLNAGYPQTATRRDQITPDRRLWAAQKLVTDASKPTFIWQTQGDQTVPPRNSLMYAQALLAHAVPVDYHLFSQGEHGLALANQLTQVPHHHQSLEQRAQQWPTLAVSWFHEQGLLAGPF</sequence>
<dbReference type="EMBL" id="JBHLZY010000005">
    <property type="protein sequence ID" value="MFB9768659.1"/>
    <property type="molecule type" value="Genomic_DNA"/>
</dbReference>
<dbReference type="RefSeq" id="WP_137642179.1">
    <property type="nucleotide sequence ID" value="NZ_BJEA01000005.1"/>
</dbReference>
<evidence type="ECO:0000313" key="3">
    <source>
        <dbReference type="EMBL" id="MFB9768659.1"/>
    </source>
</evidence>
<protein>
    <submittedName>
        <fullName evidence="3">Alpha/beta hydrolase</fullName>
    </submittedName>
</protein>
<dbReference type="Proteomes" id="UP001589691">
    <property type="component" value="Unassembled WGS sequence"/>
</dbReference>
<accession>A0ABV5WR85</accession>
<dbReference type="GO" id="GO:0016787">
    <property type="term" value="F:hydrolase activity"/>
    <property type="evidence" value="ECO:0007669"/>
    <property type="project" value="UniProtKB-KW"/>
</dbReference>
<feature type="domain" description="BD-FAE-like" evidence="2">
    <location>
        <begin position="32"/>
        <end position="215"/>
    </location>
</feature>
<dbReference type="InterPro" id="IPR029058">
    <property type="entry name" value="AB_hydrolase_fold"/>
</dbReference>
<dbReference type="InterPro" id="IPR050300">
    <property type="entry name" value="GDXG_lipolytic_enzyme"/>
</dbReference>
<dbReference type="PANTHER" id="PTHR48081">
    <property type="entry name" value="AB HYDROLASE SUPERFAMILY PROTEIN C4A8.06C"/>
    <property type="match status" value="1"/>
</dbReference>
<dbReference type="Pfam" id="PF20434">
    <property type="entry name" value="BD-FAE"/>
    <property type="match status" value="1"/>
</dbReference>